<evidence type="ECO:0000313" key="2">
    <source>
        <dbReference type="EMBL" id="KAI1511548.1"/>
    </source>
</evidence>
<comment type="caution">
    <text evidence="2">The sequence shown here is derived from an EMBL/GenBank/DDBJ whole genome shotgun (WGS) entry which is preliminary data.</text>
</comment>
<organism evidence="2 3">
    <name type="scientific">Pyrenophora tritici-repentis</name>
    <dbReference type="NCBI Taxonomy" id="45151"/>
    <lineage>
        <taxon>Eukaryota</taxon>
        <taxon>Fungi</taxon>
        <taxon>Dikarya</taxon>
        <taxon>Ascomycota</taxon>
        <taxon>Pezizomycotina</taxon>
        <taxon>Dothideomycetes</taxon>
        <taxon>Pleosporomycetidae</taxon>
        <taxon>Pleosporales</taxon>
        <taxon>Pleosporineae</taxon>
        <taxon>Pleosporaceae</taxon>
        <taxon>Pyrenophora</taxon>
    </lineage>
</organism>
<dbReference type="EMBL" id="NQIK02000007">
    <property type="protein sequence ID" value="KAF7568436.1"/>
    <property type="molecule type" value="Genomic_DNA"/>
</dbReference>
<accession>A0A2W1HNS7</accession>
<reference evidence="1" key="1">
    <citation type="journal article" date="2018" name="BMC Genomics">
        <title>Comparative genomics of the wheat fungal pathogen Pyrenophora tritici-repentis reveals chromosomal variations and genome plasticity.</title>
        <authorList>
            <person name="Moolhuijzen P."/>
            <person name="See P.T."/>
            <person name="Hane J.K."/>
            <person name="Shi G."/>
            <person name="Liu Z."/>
            <person name="Oliver R.P."/>
            <person name="Moffat C.S."/>
        </authorList>
    </citation>
    <scope>NUCLEOTIDE SEQUENCE [LARGE SCALE GENOMIC DNA]</scope>
    <source>
        <strain evidence="1">M4</strain>
    </source>
</reference>
<gene>
    <name evidence="2" type="ORF">Ptr86124_009192</name>
    <name evidence="1" type="ORF">PtrM4_130490</name>
</gene>
<evidence type="ECO:0000313" key="1">
    <source>
        <dbReference type="EMBL" id="KAF7568436.1"/>
    </source>
</evidence>
<reference evidence="3" key="4">
    <citation type="journal article" date="2022" name="Microb. Genom.">
        <title>A global pangenome for the wheat fungal pathogen Pyrenophora tritici-repentis and prediction of effector protein structural homology.</title>
        <authorList>
            <person name="Moolhuijzen P.M."/>
            <person name="See P.T."/>
            <person name="Shi G."/>
            <person name="Powell H.R."/>
            <person name="Cockram J."/>
            <person name="Jorgensen L.N."/>
            <person name="Benslimane H."/>
            <person name="Strelkov S.E."/>
            <person name="Turner J."/>
            <person name="Liu Z."/>
            <person name="Moffat C.S."/>
        </authorList>
    </citation>
    <scope>NUCLEOTIDE SEQUENCE [LARGE SCALE GENOMIC DNA]</scope>
</reference>
<dbReference type="OrthoDB" id="5349440at2759"/>
<dbReference type="OMA" id="PRFQHSP"/>
<sequence length="477" mass="53878">MASPAPSISIRANRKDGPVYIQLLTSPSFFTAGDLIKGNLLVTPTSRPIHISVGLLGSCTIQDGNAGNVRVDFLHHSQHVFISRTSSQNFELLPKSTKSPGKVELPFSLIVPHHATLSPPSDRTWFYSKDSYNHPRFQHSPGFPLPPSCTGNTHSSPRVIYHLEAYMESHTPGSQLLKIREEIKYLPPAPQYHPALLQPDLNFGTRLPKHYSREKFIRSRRLFPNYDEHNGKLGKIKDKLVDKELLFGLQSFAEVPYVKFNLFATPASVLVIGKRVPVVITVQHLKRSESLANPPELFLRRIKVQLLSAYNTFVPTEILARRNSQEYLHTERDTITLCDKKFEKGNGEPLFDGMNLLDVADVKLIHDKIVPSFTSYGLNLEHELQIEVYGRCADRDFQGIACTQPVQVVTDWQACTVLEDVGSWPVYQELDRTTHSREVDTTTDLQELDEMAPPYQLHSRHMAPFIADSVPPPEYDG</sequence>
<dbReference type="Gene3D" id="2.60.40.640">
    <property type="match status" value="1"/>
</dbReference>
<proteinExistence type="predicted"/>
<keyword evidence="3" id="KW-1185">Reference proteome</keyword>
<reference evidence="2" key="3">
    <citation type="journal article" date="2022" name="bioRxiv">
        <title>A global pangenome for the wheat fungal pathogen Pyrenophora tritici-repentis and prediction of effector protein structural homology.</title>
        <authorList>
            <person name="Moolhuijzen P."/>
            <person name="See P.T."/>
            <person name="Shi G."/>
            <person name="Powell H.R."/>
            <person name="Cockram J."/>
            <person name="Jorgensen L.N."/>
            <person name="Benslimane H."/>
            <person name="Strelkov S.E."/>
            <person name="Turner J."/>
            <person name="Liu Z."/>
            <person name="Moffat C.S."/>
        </authorList>
    </citation>
    <scope>NUCLEOTIDE SEQUENCE</scope>
    <source>
        <strain evidence="2">86-124</strain>
    </source>
</reference>
<dbReference type="Proteomes" id="UP000249757">
    <property type="component" value="Unassembled WGS sequence"/>
</dbReference>
<dbReference type="AlphaFoldDB" id="A0A2W1HNS7"/>
<dbReference type="EMBL" id="NRDI02000013">
    <property type="protein sequence ID" value="KAI1511548.1"/>
    <property type="molecule type" value="Genomic_DNA"/>
</dbReference>
<name>A0A2W1HNS7_9PLEO</name>
<dbReference type="InterPro" id="IPR014752">
    <property type="entry name" value="Arrestin-like_C"/>
</dbReference>
<dbReference type="Proteomes" id="UP000245464">
    <property type="component" value="Chromosome 7"/>
</dbReference>
<reference evidence="2" key="2">
    <citation type="submission" date="2021-05" db="EMBL/GenBank/DDBJ databases">
        <authorList>
            <person name="Moolhuijzen P.M."/>
            <person name="Moffat C.S."/>
        </authorList>
    </citation>
    <scope>NUCLEOTIDE SEQUENCE</scope>
    <source>
        <strain evidence="2">86-124</strain>
    </source>
</reference>
<evidence type="ECO:0000313" key="3">
    <source>
        <dbReference type="Proteomes" id="UP000249757"/>
    </source>
</evidence>
<protein>
    <submittedName>
        <fullName evidence="2">Uncharacterized protein</fullName>
    </submittedName>
</protein>